<evidence type="ECO:0008006" key="4">
    <source>
        <dbReference type="Google" id="ProtNLM"/>
    </source>
</evidence>
<organism evidence="2 3">
    <name type="scientific">Alternaria panax</name>
    <dbReference type="NCBI Taxonomy" id="48097"/>
    <lineage>
        <taxon>Eukaryota</taxon>
        <taxon>Fungi</taxon>
        <taxon>Dikarya</taxon>
        <taxon>Ascomycota</taxon>
        <taxon>Pezizomycotina</taxon>
        <taxon>Dothideomycetes</taxon>
        <taxon>Pleosporomycetidae</taxon>
        <taxon>Pleosporales</taxon>
        <taxon>Pleosporineae</taxon>
        <taxon>Pleosporaceae</taxon>
        <taxon>Alternaria</taxon>
        <taxon>Alternaria sect. Panax</taxon>
    </lineage>
</organism>
<dbReference type="Proteomes" id="UP001199106">
    <property type="component" value="Unassembled WGS sequence"/>
</dbReference>
<dbReference type="EMBL" id="JAANER010000007">
    <property type="protein sequence ID" value="KAG9187117.1"/>
    <property type="molecule type" value="Genomic_DNA"/>
</dbReference>
<proteinExistence type="predicted"/>
<gene>
    <name evidence="2" type="ORF">G6011_04988</name>
</gene>
<sequence>MLKRPIKTERGYRTIITPFSGAELANLGFQRLQGDVASGTPLESDTELAFPRKQNTSNGKNLVPPTRRARANVGPENDLQRHVPRKTDIRQPYQPHPQDQRAHTLTGAEPSSRSISCPICHFDNPATSAFCSVCHTPHPPSPAPQLQAQGIVKHDLLPDTYPKYRHWKEDTLITLRSYHEDFLSTDAAGPPGAMDDDGSRVIISASELQRLNNNKEDARIDDSMRKVRDQQRQRIARENGIEIPVHSEPYYSQLGDERTVERLTTRQALSLERSPKAERL</sequence>
<reference evidence="2" key="1">
    <citation type="submission" date="2021-07" db="EMBL/GenBank/DDBJ databases">
        <title>Genome Resource of American Ginseng Black Spot Pathogen Alternaria panax.</title>
        <authorList>
            <person name="Qiu C."/>
            <person name="Wang W."/>
            <person name="Liu Z."/>
        </authorList>
    </citation>
    <scope>NUCLEOTIDE SEQUENCE</scope>
    <source>
        <strain evidence="2">BNCC115425</strain>
    </source>
</reference>
<feature type="region of interest" description="Disordered" evidence="1">
    <location>
        <begin position="52"/>
        <end position="112"/>
    </location>
</feature>
<evidence type="ECO:0000256" key="1">
    <source>
        <dbReference type="SAM" id="MobiDB-lite"/>
    </source>
</evidence>
<feature type="compositionally biased region" description="Basic and acidic residues" evidence="1">
    <location>
        <begin position="78"/>
        <end position="89"/>
    </location>
</feature>
<name>A0AAD4FBT5_9PLEO</name>
<comment type="caution">
    <text evidence="2">The sequence shown here is derived from an EMBL/GenBank/DDBJ whole genome shotgun (WGS) entry which is preliminary data.</text>
</comment>
<accession>A0AAD4FBT5</accession>
<protein>
    <recommendedName>
        <fullName evidence="4">RanBP2-type domain-containing protein</fullName>
    </recommendedName>
</protein>
<dbReference type="Gene3D" id="4.10.1060.10">
    <property type="entry name" value="Zinc finger, RanBP2-type"/>
    <property type="match status" value="1"/>
</dbReference>
<keyword evidence="3" id="KW-1185">Reference proteome</keyword>
<dbReference type="AlphaFoldDB" id="A0AAD4FBT5"/>
<evidence type="ECO:0000313" key="3">
    <source>
        <dbReference type="Proteomes" id="UP001199106"/>
    </source>
</evidence>
<evidence type="ECO:0000313" key="2">
    <source>
        <dbReference type="EMBL" id="KAG9187117.1"/>
    </source>
</evidence>